<dbReference type="InterPro" id="IPR013785">
    <property type="entry name" value="Aldolase_TIM"/>
</dbReference>
<dbReference type="SMART" id="SM01240">
    <property type="entry name" value="IMPDH"/>
    <property type="match status" value="1"/>
</dbReference>
<dbReference type="GO" id="GO:0006183">
    <property type="term" value="P:GTP biosynthetic process"/>
    <property type="evidence" value="ECO:0007669"/>
    <property type="project" value="TreeGrafter"/>
</dbReference>
<evidence type="ECO:0000256" key="9">
    <source>
        <dbReference type="ARBA" id="ARBA00023122"/>
    </source>
</evidence>
<evidence type="ECO:0000256" key="2">
    <source>
        <dbReference type="ARBA" id="ARBA00005502"/>
    </source>
</evidence>
<keyword evidence="8 12" id="KW-0520">NAD</keyword>
<feature type="binding site" evidence="12">
    <location>
        <begin position="97"/>
        <end position="99"/>
    </location>
    <ligand>
        <name>NAD(+)</name>
        <dbReference type="ChEBI" id="CHEBI:57540"/>
    </ligand>
</feature>
<dbReference type="PIRSF" id="PIRSF000130">
    <property type="entry name" value="IMPDH"/>
    <property type="match status" value="1"/>
</dbReference>
<evidence type="ECO:0000256" key="7">
    <source>
        <dbReference type="ARBA" id="ARBA00023002"/>
    </source>
</evidence>
<dbReference type="GO" id="GO:0046872">
    <property type="term" value="F:metal ion binding"/>
    <property type="evidence" value="ECO:0007669"/>
    <property type="project" value="UniProtKB-KW"/>
</dbReference>
<dbReference type="PROSITE" id="PS51371">
    <property type="entry name" value="CBS"/>
    <property type="match status" value="1"/>
</dbReference>
<dbReference type="GO" id="GO:0005737">
    <property type="term" value="C:cytoplasm"/>
    <property type="evidence" value="ECO:0007669"/>
    <property type="project" value="TreeGrafter"/>
</dbReference>
<evidence type="ECO:0000256" key="13">
    <source>
        <dbReference type="PIRSR" id="PIRSR000130-4"/>
    </source>
</evidence>
<keyword evidence="3" id="KW-0479">Metal-binding</keyword>
<feature type="active site" description="Thioimidate intermediate" evidence="11">
    <location>
        <position position="154"/>
    </location>
</feature>
<organism evidence="15">
    <name type="scientific">Aegilops tauschii</name>
    <name type="common">Tausch's goatgrass</name>
    <name type="synonym">Aegilops squarrosa</name>
    <dbReference type="NCBI Taxonomy" id="37682"/>
    <lineage>
        <taxon>Eukaryota</taxon>
        <taxon>Viridiplantae</taxon>
        <taxon>Streptophyta</taxon>
        <taxon>Embryophyta</taxon>
        <taxon>Tracheophyta</taxon>
        <taxon>Spermatophyta</taxon>
        <taxon>Magnoliopsida</taxon>
        <taxon>Liliopsida</taxon>
        <taxon>Poales</taxon>
        <taxon>Poaceae</taxon>
        <taxon>BOP clade</taxon>
        <taxon>Pooideae</taxon>
        <taxon>Triticodae</taxon>
        <taxon>Triticeae</taxon>
        <taxon>Triticinae</taxon>
        <taxon>Aegilops</taxon>
    </lineage>
</organism>
<feature type="region of interest" description="Disordered" evidence="14">
    <location>
        <begin position="386"/>
        <end position="405"/>
    </location>
</feature>
<sequence length="437" mass="46652">MRPAPRSASASFDFEQAAAFLADEGLDYAPLVSEEGEVIDLVTSKDVERIRSYPKLGKPSLGADGKFVVAASIGTREDDKRRLEQLIQAGANAIVIDSSQGNSTYQLDMIRYAKKTFPEVDLIGGNVVTIGQAQNLIAAGVDGLRVGMGSGSICTTQEVCAVGRGQLLILPISLDPLRLNQDGEKSDKLLETLNTHQTLTHIHSKHPILIAIKELQSSLIWMATAVYKVASYAKDHNVPVIADGGISYSGHIVKALSLGASTVMMGSFLAGSHEAPGAYEYKDGHRVKKYRGMGSLEAMTKGSDARYLGDTLKLKVAQGVVGAVADKGSVLRFIPYTMQAVKQGFQDLGASSLQSAHDLLRAETLRLETVLTTELIFSLGNNLPLPGEDRRRSSGGRDPRAGVVREEIVLAPSLIEDRRTGSPRVPSKVGSGSPDSA</sequence>
<proteinExistence type="inferred from homology"/>
<keyword evidence="5" id="KW-0658">Purine biosynthesis</keyword>
<evidence type="ECO:0000256" key="1">
    <source>
        <dbReference type="ARBA" id="ARBA00001958"/>
    </source>
</evidence>
<comment type="similarity">
    <text evidence="2">Belongs to the IMPDH/GMPR family.</text>
</comment>
<dbReference type="CDD" id="cd00381">
    <property type="entry name" value="IMPDH"/>
    <property type="match status" value="1"/>
</dbReference>
<keyword evidence="7" id="KW-0560">Oxidoreductase</keyword>
<feature type="compositionally biased region" description="Basic and acidic residues" evidence="14">
    <location>
        <begin position="387"/>
        <end position="405"/>
    </location>
</feature>
<evidence type="ECO:0000256" key="12">
    <source>
        <dbReference type="PIRSR" id="PIRSR000130-3"/>
    </source>
</evidence>
<dbReference type="InterPro" id="IPR015875">
    <property type="entry name" value="IMP_DH/GMP_Rdtase_CS"/>
</dbReference>
<comment type="catalytic activity">
    <reaction evidence="10">
        <text>IMP + NAD(+) + H2O = XMP + NADH + H(+)</text>
        <dbReference type="Rhea" id="RHEA:11708"/>
        <dbReference type="ChEBI" id="CHEBI:15377"/>
        <dbReference type="ChEBI" id="CHEBI:15378"/>
        <dbReference type="ChEBI" id="CHEBI:57464"/>
        <dbReference type="ChEBI" id="CHEBI:57540"/>
        <dbReference type="ChEBI" id="CHEBI:57945"/>
        <dbReference type="ChEBI" id="CHEBI:58053"/>
        <dbReference type="EC" id="1.1.1.205"/>
    </reaction>
</comment>
<dbReference type="SUPFAM" id="SSF51412">
    <property type="entry name" value="Inosine monophosphate dehydrogenase (IMPDH)"/>
    <property type="match status" value="1"/>
</dbReference>
<feature type="binding site" description="in other chain" evidence="13">
    <location>
        <position position="149"/>
    </location>
    <ligand>
        <name>K(+)</name>
        <dbReference type="ChEBI" id="CHEBI:29103"/>
        <note>ligand shared between two tetrameric partners</note>
    </ligand>
</feature>
<feature type="active site" description="Proton acceptor" evidence="11">
    <location>
        <position position="306"/>
    </location>
</feature>
<evidence type="ECO:0000256" key="14">
    <source>
        <dbReference type="SAM" id="MobiDB-lite"/>
    </source>
</evidence>
<dbReference type="Pfam" id="PF00478">
    <property type="entry name" value="IMPDH"/>
    <property type="match status" value="2"/>
</dbReference>
<evidence type="ECO:0000256" key="5">
    <source>
        <dbReference type="ARBA" id="ARBA00022755"/>
    </source>
</evidence>
<dbReference type="InterPro" id="IPR000644">
    <property type="entry name" value="CBS_dom"/>
</dbReference>
<dbReference type="EnsemblPlants" id="EMT00939">
    <property type="protein sequence ID" value="EMT00939"/>
    <property type="gene ID" value="F775_28826"/>
</dbReference>
<accession>R7VYU2</accession>
<dbReference type="InterPro" id="IPR001093">
    <property type="entry name" value="IMP_DH_GMPRt"/>
</dbReference>
<reference evidence="15" key="1">
    <citation type="submission" date="2015-06" db="UniProtKB">
        <authorList>
            <consortium name="EnsemblPlants"/>
        </authorList>
    </citation>
    <scope>IDENTIFICATION</scope>
</reference>
<dbReference type="InterPro" id="IPR005990">
    <property type="entry name" value="IMP_DH"/>
</dbReference>
<dbReference type="GO" id="GO:0003938">
    <property type="term" value="F:IMP dehydrogenase activity"/>
    <property type="evidence" value="ECO:0007669"/>
    <property type="project" value="UniProtKB-EC"/>
</dbReference>
<evidence type="ECO:0000256" key="6">
    <source>
        <dbReference type="ARBA" id="ARBA00022958"/>
    </source>
</evidence>
<keyword evidence="6 13" id="KW-0630">Potassium</keyword>
<dbReference type="PANTHER" id="PTHR11911:SF111">
    <property type="entry name" value="INOSINE-5'-MONOPHOSPHATE DEHYDROGENASE"/>
    <property type="match status" value="1"/>
</dbReference>
<dbReference type="FunFam" id="3.20.20.70:FF:000424">
    <property type="entry name" value="Inosine-5'-monophosphate dehydrogenase 2"/>
    <property type="match status" value="1"/>
</dbReference>
<comment type="cofactor">
    <cofactor evidence="1">
        <name>K(+)</name>
        <dbReference type="ChEBI" id="CHEBI:29103"/>
    </cofactor>
</comment>
<protein>
    <submittedName>
        <fullName evidence="15">Inosine-5'-monophosphate dehydrogenase</fullName>
    </submittedName>
</protein>
<evidence type="ECO:0000256" key="10">
    <source>
        <dbReference type="ARBA" id="ARBA00048028"/>
    </source>
</evidence>
<evidence type="ECO:0000256" key="4">
    <source>
        <dbReference type="ARBA" id="ARBA00022749"/>
    </source>
</evidence>
<feature type="binding site" evidence="12">
    <location>
        <begin position="147"/>
        <end position="149"/>
    </location>
    <ligand>
        <name>NAD(+)</name>
        <dbReference type="ChEBI" id="CHEBI:57540"/>
    </ligand>
</feature>
<feature type="region of interest" description="Disordered" evidence="14">
    <location>
        <begin position="415"/>
        <end position="437"/>
    </location>
</feature>
<dbReference type="PROSITE" id="PS00487">
    <property type="entry name" value="IMP_DH_GMP_RED"/>
    <property type="match status" value="1"/>
</dbReference>
<dbReference type="AlphaFoldDB" id="R7VYU2"/>
<dbReference type="PANTHER" id="PTHR11911">
    <property type="entry name" value="INOSINE-5-MONOPHOSPHATE DEHYDROGENASE RELATED"/>
    <property type="match status" value="1"/>
</dbReference>
<dbReference type="Gene3D" id="3.20.20.70">
    <property type="entry name" value="Aldolase class I"/>
    <property type="match status" value="2"/>
</dbReference>
<name>R7VYU2_AEGTA</name>
<feature type="binding site" description="in other chain" evidence="13">
    <location>
        <position position="154"/>
    </location>
    <ligand>
        <name>K(+)</name>
        <dbReference type="ChEBI" id="CHEBI:29103"/>
        <note>ligand shared between two tetrameric partners</note>
    </ligand>
</feature>
<evidence type="ECO:0000256" key="8">
    <source>
        <dbReference type="ARBA" id="ARBA00023027"/>
    </source>
</evidence>
<keyword evidence="9" id="KW-0129">CBS domain</keyword>
<feature type="binding site" description="in other chain" evidence="13">
    <location>
        <position position="151"/>
    </location>
    <ligand>
        <name>K(+)</name>
        <dbReference type="ChEBI" id="CHEBI:29103"/>
        <note>ligand shared between two tetrameric partners</note>
    </ligand>
</feature>
<evidence type="ECO:0000256" key="3">
    <source>
        <dbReference type="ARBA" id="ARBA00022723"/>
    </source>
</evidence>
<evidence type="ECO:0000256" key="11">
    <source>
        <dbReference type="PIRSR" id="PIRSR000130-1"/>
    </source>
</evidence>
<evidence type="ECO:0000313" key="15">
    <source>
        <dbReference type="EnsemblPlants" id="EMT00939"/>
    </source>
</evidence>
<keyword evidence="4" id="KW-0332">GMP biosynthesis</keyword>
<dbReference type="GO" id="GO:0006177">
    <property type="term" value="P:GMP biosynthetic process"/>
    <property type="evidence" value="ECO:0007669"/>
    <property type="project" value="UniProtKB-KW"/>
</dbReference>